<dbReference type="InterPro" id="IPR002035">
    <property type="entry name" value="VWF_A"/>
</dbReference>
<dbReference type="PROSITE" id="PS50234">
    <property type="entry name" value="VWFA"/>
    <property type="match status" value="1"/>
</dbReference>
<feature type="domain" description="VWFA" evidence="1">
    <location>
        <begin position="296"/>
        <end position="501"/>
    </location>
</feature>
<evidence type="ECO:0000313" key="2">
    <source>
        <dbReference type="EMBL" id="GAA4264003.1"/>
    </source>
</evidence>
<dbReference type="SUPFAM" id="SSF53300">
    <property type="entry name" value="vWA-like"/>
    <property type="match status" value="1"/>
</dbReference>
<keyword evidence="3" id="KW-1185">Reference proteome</keyword>
<dbReference type="EMBL" id="BAABAT010000089">
    <property type="protein sequence ID" value="GAA4264003.1"/>
    <property type="molecule type" value="Genomic_DNA"/>
</dbReference>
<reference evidence="3" key="1">
    <citation type="journal article" date="2019" name="Int. J. Syst. Evol. Microbiol.">
        <title>The Global Catalogue of Microorganisms (GCM) 10K type strain sequencing project: providing services to taxonomists for standard genome sequencing and annotation.</title>
        <authorList>
            <consortium name="The Broad Institute Genomics Platform"/>
            <consortium name="The Broad Institute Genome Sequencing Center for Infectious Disease"/>
            <person name="Wu L."/>
            <person name="Ma J."/>
        </authorList>
    </citation>
    <scope>NUCLEOTIDE SEQUENCE [LARGE SCALE GENOMIC DNA]</scope>
    <source>
        <strain evidence="3">JCM 17441</strain>
    </source>
</reference>
<organism evidence="2 3">
    <name type="scientific">Dactylosporangium darangshiense</name>
    <dbReference type="NCBI Taxonomy" id="579108"/>
    <lineage>
        <taxon>Bacteria</taxon>
        <taxon>Bacillati</taxon>
        <taxon>Actinomycetota</taxon>
        <taxon>Actinomycetes</taxon>
        <taxon>Micromonosporales</taxon>
        <taxon>Micromonosporaceae</taxon>
        <taxon>Dactylosporangium</taxon>
    </lineage>
</organism>
<evidence type="ECO:0000259" key="1">
    <source>
        <dbReference type="PROSITE" id="PS50234"/>
    </source>
</evidence>
<dbReference type="SUPFAM" id="SSF53850">
    <property type="entry name" value="Periplasmic binding protein-like II"/>
    <property type="match status" value="1"/>
</dbReference>
<sequence length="505" mass="53193">MRAAAEQLGGVDGAGCGPIAVTAEEPAVTAGKVRTGHADVWISSSSAWLSIASVDNAIYAAQGPPVARSPIVLAMPKALAESLWGTKQPTWAEILAKVTTQQLPTVNMPDPLHSTVGLLSVLAVRAAMARTTADPGIAQLRALTLRSRIANPSADTDALLTQVAGMSDAVQAAKAVGVFPVTEQQLTTYQDAARRVPLAGMYPPDGIAEADYPFATANDLATDPDRQSLADRLNHELRSTDIIRALADAGFRPATPATLHAGLPVTYPTPLSLTTDANQLLAAALQWSQYRKLSFQVLILIDASGSMNDTVVDRSGHPTTKAALLRESGVNAAQLFSDDTSLGLWYFGTTAAASPPYVEAVPIGPLTEKVRGVSRRDLLAQQISTYKPVDQGGTPLYQTILDGTEAMRAGAKPDVVSLVIVLTDGRDQDSRFVMDRQVFLNRLRSEQDSTNPVPVFGIGFGADADMATLRDIARETGGQATAATTPTDLAGAIAQVFLATHEPAR</sequence>
<dbReference type="Pfam" id="PF00092">
    <property type="entry name" value="VWA"/>
    <property type="match status" value="1"/>
</dbReference>
<gene>
    <name evidence="2" type="ORF">GCM10022255_113660</name>
</gene>
<accession>A0ABP8DVM6</accession>
<dbReference type="Gene3D" id="3.40.50.410">
    <property type="entry name" value="von Willebrand factor, type A domain"/>
    <property type="match status" value="1"/>
</dbReference>
<protein>
    <submittedName>
        <fullName evidence="2">Substrate-binding and VWA domain-containing protein</fullName>
    </submittedName>
</protein>
<dbReference type="Proteomes" id="UP001500620">
    <property type="component" value="Unassembled WGS sequence"/>
</dbReference>
<evidence type="ECO:0000313" key="3">
    <source>
        <dbReference type="Proteomes" id="UP001500620"/>
    </source>
</evidence>
<proteinExistence type="predicted"/>
<comment type="caution">
    <text evidence="2">The sequence shown here is derived from an EMBL/GenBank/DDBJ whole genome shotgun (WGS) entry which is preliminary data.</text>
</comment>
<dbReference type="InterPro" id="IPR036465">
    <property type="entry name" value="vWFA_dom_sf"/>
</dbReference>
<name>A0ABP8DVM6_9ACTN</name>
<dbReference type="SMART" id="SM00327">
    <property type="entry name" value="VWA"/>
    <property type="match status" value="1"/>
</dbReference>
<dbReference type="Pfam" id="PF13531">
    <property type="entry name" value="SBP_bac_11"/>
    <property type="match status" value="1"/>
</dbReference>